<evidence type="ECO:0000256" key="3">
    <source>
        <dbReference type="ARBA" id="ARBA00023172"/>
    </source>
</evidence>
<dbReference type="PANTHER" id="PTHR30349:SF64">
    <property type="entry name" value="PROPHAGE INTEGRASE INTD-RELATED"/>
    <property type="match status" value="1"/>
</dbReference>
<organism evidence="5 6">
    <name type="scientific">Flavobacterium tiangeerense</name>
    <dbReference type="NCBI Taxonomy" id="459471"/>
    <lineage>
        <taxon>Bacteria</taxon>
        <taxon>Pseudomonadati</taxon>
        <taxon>Bacteroidota</taxon>
        <taxon>Flavobacteriia</taxon>
        <taxon>Flavobacteriales</taxon>
        <taxon>Flavobacteriaceae</taxon>
        <taxon>Flavobacterium</taxon>
    </lineage>
</organism>
<dbReference type="SUPFAM" id="SSF56349">
    <property type="entry name" value="DNA breaking-rejoining enzymes"/>
    <property type="match status" value="1"/>
</dbReference>
<dbReference type="PROSITE" id="PS51898">
    <property type="entry name" value="TYR_RECOMBINASE"/>
    <property type="match status" value="1"/>
</dbReference>
<dbReference type="InterPro" id="IPR010998">
    <property type="entry name" value="Integrase_recombinase_N"/>
</dbReference>
<dbReference type="EMBL" id="VLKO01000004">
    <property type="protein sequence ID" value="TWI00573.1"/>
    <property type="molecule type" value="Genomic_DNA"/>
</dbReference>
<dbReference type="InterPro" id="IPR011010">
    <property type="entry name" value="DNA_brk_join_enz"/>
</dbReference>
<dbReference type="InterPro" id="IPR002104">
    <property type="entry name" value="Integrase_catalytic"/>
</dbReference>
<dbReference type="Gene3D" id="1.10.150.130">
    <property type="match status" value="1"/>
</dbReference>
<comment type="caution">
    <text evidence="5">The sequence shown here is derived from an EMBL/GenBank/DDBJ whole genome shotgun (WGS) entry which is preliminary data.</text>
</comment>
<dbReference type="Proteomes" id="UP000317519">
    <property type="component" value="Unassembled WGS sequence"/>
</dbReference>
<accession>A0ABY3FKR7</accession>
<evidence type="ECO:0000256" key="1">
    <source>
        <dbReference type="ARBA" id="ARBA00008857"/>
    </source>
</evidence>
<comment type="similarity">
    <text evidence="1">Belongs to the 'phage' integrase family.</text>
</comment>
<evidence type="ECO:0000313" key="5">
    <source>
        <dbReference type="EMBL" id="TWI00573.1"/>
    </source>
</evidence>
<evidence type="ECO:0000256" key="2">
    <source>
        <dbReference type="ARBA" id="ARBA00023125"/>
    </source>
</evidence>
<name>A0ABY3FKR7_9FLAO</name>
<dbReference type="InterPro" id="IPR013762">
    <property type="entry name" value="Integrase-like_cat_sf"/>
</dbReference>
<dbReference type="RefSeq" id="WP_144890935.1">
    <property type="nucleotide sequence ID" value="NZ_VLKO01000004.1"/>
</dbReference>
<dbReference type="Pfam" id="PF00589">
    <property type="entry name" value="Phage_integrase"/>
    <property type="match status" value="1"/>
</dbReference>
<reference evidence="5 6" key="1">
    <citation type="journal article" date="2015" name="Stand. Genomic Sci.">
        <title>Genomic Encyclopedia of Bacterial and Archaeal Type Strains, Phase III: the genomes of soil and plant-associated and newly described type strains.</title>
        <authorList>
            <person name="Whitman W.B."/>
            <person name="Woyke T."/>
            <person name="Klenk H.P."/>
            <person name="Zhou Y."/>
            <person name="Lilburn T.G."/>
            <person name="Beck B.J."/>
            <person name="De Vos P."/>
            <person name="Vandamme P."/>
            <person name="Eisen J.A."/>
            <person name="Garrity G."/>
            <person name="Hugenholtz P."/>
            <person name="Kyrpides N.C."/>
        </authorList>
    </citation>
    <scope>NUCLEOTIDE SEQUENCE [LARGE SCALE GENOMIC DNA]</scope>
    <source>
        <strain evidence="5 6">CGMCC 1.6847</strain>
    </source>
</reference>
<dbReference type="PANTHER" id="PTHR30349">
    <property type="entry name" value="PHAGE INTEGRASE-RELATED"/>
    <property type="match status" value="1"/>
</dbReference>
<keyword evidence="2" id="KW-0238">DNA-binding</keyword>
<gene>
    <name evidence="5" type="ORF">IQ05_01229</name>
</gene>
<protein>
    <submittedName>
        <fullName evidence="5">Site-specific recombinase XerD</fullName>
    </submittedName>
</protein>
<dbReference type="Gene3D" id="1.10.443.10">
    <property type="entry name" value="Intergrase catalytic core"/>
    <property type="match status" value="1"/>
</dbReference>
<proteinExistence type="inferred from homology"/>
<keyword evidence="6" id="KW-1185">Reference proteome</keyword>
<feature type="domain" description="Tyr recombinase" evidence="4">
    <location>
        <begin position="188"/>
        <end position="381"/>
    </location>
</feature>
<sequence>MKSIYTIPKVVKYDDLSKPWFVYFRYNKVLFRYKYGINYIDNYKKREIEANLLRDALYQKLREGWNPQIPDPIQQQSNLTFIEALDFALEKKTPNIGKKTISGYQGTINFIKVSTVLVGLNKLPIVETKRAHIKLIMEKAKEERNWTNNAFNKHLNHLKAILSELIQWDIIESNPAHKINNLEVSESNANSPASVQEIEIIKTELENKHFEFYIFLITIFHTGIRPEEILNIKLEMVNLKKSEIILTAEITKTKRKRIVPINQFLMVHYKKMNFERLPKDYYLFGSFRKPGKGNIGKHKDFIPGPTHINRDTATKRWEKIVKKGLGIQMNIYALKHHGANMKILAGLELDSLRELYGHTSKLMTEKYAKVIKEVHRKNILENSPEF</sequence>
<dbReference type="InterPro" id="IPR050090">
    <property type="entry name" value="Tyrosine_recombinase_XerCD"/>
</dbReference>
<keyword evidence="3" id="KW-0233">DNA recombination</keyword>
<evidence type="ECO:0000259" key="4">
    <source>
        <dbReference type="PROSITE" id="PS51898"/>
    </source>
</evidence>
<evidence type="ECO:0000313" key="6">
    <source>
        <dbReference type="Proteomes" id="UP000317519"/>
    </source>
</evidence>